<dbReference type="EMBL" id="JAAGWG010000006">
    <property type="protein sequence ID" value="NEK85068.1"/>
    <property type="molecule type" value="Genomic_DNA"/>
</dbReference>
<dbReference type="AlphaFoldDB" id="A0A6L9VZH0"/>
<gene>
    <name evidence="3" type="ORF">GCU60_04725</name>
</gene>
<keyword evidence="1" id="KW-0808">Transferase</keyword>
<proteinExistence type="predicted"/>
<keyword evidence="3" id="KW-0067">ATP-binding</keyword>
<protein>
    <submittedName>
        <fullName evidence="3">ATP-binding protein</fullName>
    </submittedName>
</protein>
<sequence length="129" mass="13931">MPSRRFGSFPDSIPAARSYVTAELDSAPAGLCETAGLLVSELATNAVRHAGGNEFVVEVQTFPEEGRLWVGVTDTSSGLPVLRTPAVTAESGRGMQLVSLLADRWGARRRRHADEKTVWFELDFTPVAS</sequence>
<dbReference type="InterPro" id="IPR050267">
    <property type="entry name" value="Anti-sigma-factor_SerPK"/>
</dbReference>
<evidence type="ECO:0000313" key="4">
    <source>
        <dbReference type="Proteomes" id="UP000479241"/>
    </source>
</evidence>
<dbReference type="Gene3D" id="3.30.565.10">
    <property type="entry name" value="Histidine kinase-like ATPase, C-terminal domain"/>
    <property type="match status" value="1"/>
</dbReference>
<dbReference type="PANTHER" id="PTHR35526">
    <property type="entry name" value="ANTI-SIGMA-F FACTOR RSBW-RELATED"/>
    <property type="match status" value="1"/>
</dbReference>
<dbReference type="RefSeq" id="WP_163202754.1">
    <property type="nucleotide sequence ID" value="NZ_JAAGWG010000006.1"/>
</dbReference>
<dbReference type="GO" id="GO:0004674">
    <property type="term" value="F:protein serine/threonine kinase activity"/>
    <property type="evidence" value="ECO:0007669"/>
    <property type="project" value="UniProtKB-KW"/>
</dbReference>
<name>A0A6L9VZH0_9ACTN</name>
<dbReference type="InterPro" id="IPR003594">
    <property type="entry name" value="HATPase_dom"/>
</dbReference>
<dbReference type="GO" id="GO:0005524">
    <property type="term" value="F:ATP binding"/>
    <property type="evidence" value="ECO:0007669"/>
    <property type="project" value="UniProtKB-KW"/>
</dbReference>
<keyword evidence="1" id="KW-0418">Kinase</keyword>
<accession>A0A6L9VZH0</accession>
<dbReference type="SUPFAM" id="SSF55874">
    <property type="entry name" value="ATPase domain of HSP90 chaperone/DNA topoisomerase II/histidine kinase"/>
    <property type="match status" value="1"/>
</dbReference>
<dbReference type="Pfam" id="PF13581">
    <property type="entry name" value="HATPase_c_2"/>
    <property type="match status" value="1"/>
</dbReference>
<dbReference type="InterPro" id="IPR036890">
    <property type="entry name" value="HATPase_C_sf"/>
</dbReference>
<dbReference type="Proteomes" id="UP000479241">
    <property type="component" value="Unassembled WGS sequence"/>
</dbReference>
<organism evidence="3 4">
    <name type="scientific">Blastococcus saxobsidens</name>
    <dbReference type="NCBI Taxonomy" id="138336"/>
    <lineage>
        <taxon>Bacteria</taxon>
        <taxon>Bacillati</taxon>
        <taxon>Actinomycetota</taxon>
        <taxon>Actinomycetes</taxon>
        <taxon>Geodermatophilales</taxon>
        <taxon>Geodermatophilaceae</taxon>
        <taxon>Blastococcus</taxon>
    </lineage>
</organism>
<comment type="caution">
    <text evidence="3">The sequence shown here is derived from an EMBL/GenBank/DDBJ whole genome shotgun (WGS) entry which is preliminary data.</text>
</comment>
<reference evidence="3 4" key="1">
    <citation type="submission" date="2019-12" db="EMBL/GenBank/DDBJ databases">
        <title>the WGS of Blastococcus saxobsidens 67B17.</title>
        <authorList>
            <person name="Jiang Z."/>
        </authorList>
    </citation>
    <scope>NUCLEOTIDE SEQUENCE [LARGE SCALE GENOMIC DNA]</scope>
    <source>
        <strain evidence="3 4">67B17</strain>
    </source>
</reference>
<dbReference type="PANTHER" id="PTHR35526:SF3">
    <property type="entry name" value="ANTI-SIGMA-F FACTOR RSBW"/>
    <property type="match status" value="1"/>
</dbReference>
<evidence type="ECO:0000313" key="3">
    <source>
        <dbReference type="EMBL" id="NEK85068.1"/>
    </source>
</evidence>
<evidence type="ECO:0000259" key="2">
    <source>
        <dbReference type="Pfam" id="PF13581"/>
    </source>
</evidence>
<keyword evidence="3" id="KW-0547">Nucleotide-binding</keyword>
<evidence type="ECO:0000256" key="1">
    <source>
        <dbReference type="ARBA" id="ARBA00022527"/>
    </source>
</evidence>
<keyword evidence="1" id="KW-0723">Serine/threonine-protein kinase</keyword>
<feature type="domain" description="Histidine kinase/HSP90-like ATPase" evidence="2">
    <location>
        <begin position="10"/>
        <end position="120"/>
    </location>
</feature>
<dbReference type="CDD" id="cd16936">
    <property type="entry name" value="HATPase_RsbW-like"/>
    <property type="match status" value="1"/>
</dbReference>